<accession>A0ABW3E1Y6</accession>
<feature type="chain" id="PRO_5046204044" evidence="1">
    <location>
        <begin position="26"/>
        <end position="151"/>
    </location>
</feature>
<comment type="caution">
    <text evidence="3">The sequence shown here is derived from an EMBL/GenBank/DDBJ whole genome shotgun (WGS) entry which is preliminary data.</text>
</comment>
<organism evidence="3 4">
    <name type="scientific">Streptosporangium algeriense</name>
    <dbReference type="NCBI Taxonomy" id="1682748"/>
    <lineage>
        <taxon>Bacteria</taxon>
        <taxon>Bacillati</taxon>
        <taxon>Actinomycetota</taxon>
        <taxon>Actinomycetes</taxon>
        <taxon>Streptosporangiales</taxon>
        <taxon>Streptosporangiaceae</taxon>
        <taxon>Streptosporangium</taxon>
    </lineage>
</organism>
<dbReference type="PANTHER" id="PTHR35883:SF1">
    <property type="entry name" value="CALMODULIN-BINDING PROTEIN CAM-BP15-RELATED"/>
    <property type="match status" value="1"/>
</dbReference>
<proteinExistence type="predicted"/>
<keyword evidence="1" id="KW-0732">Signal</keyword>
<name>A0ABW3E1Y6_9ACTN</name>
<evidence type="ECO:0000313" key="3">
    <source>
        <dbReference type="EMBL" id="MFD0888968.1"/>
    </source>
</evidence>
<feature type="domain" description="BP74 N-terminal" evidence="2">
    <location>
        <begin position="39"/>
        <end position="150"/>
    </location>
</feature>
<protein>
    <submittedName>
        <fullName evidence="3">Calmodulin-binding protein</fullName>
    </submittedName>
</protein>
<feature type="signal peptide" evidence="1">
    <location>
        <begin position="1"/>
        <end position="25"/>
    </location>
</feature>
<keyword evidence="4" id="KW-1185">Reference proteome</keyword>
<reference evidence="4" key="1">
    <citation type="journal article" date="2019" name="Int. J. Syst. Evol. Microbiol.">
        <title>The Global Catalogue of Microorganisms (GCM) 10K type strain sequencing project: providing services to taxonomists for standard genome sequencing and annotation.</title>
        <authorList>
            <consortium name="The Broad Institute Genomics Platform"/>
            <consortium name="The Broad Institute Genome Sequencing Center for Infectious Disease"/>
            <person name="Wu L."/>
            <person name="Ma J."/>
        </authorList>
    </citation>
    <scope>NUCLEOTIDE SEQUENCE [LARGE SCALE GENOMIC DNA]</scope>
    <source>
        <strain evidence="4">CCUG 62974</strain>
    </source>
</reference>
<dbReference type="Pfam" id="PF23621">
    <property type="entry name" value="BP74_N"/>
    <property type="match status" value="1"/>
</dbReference>
<dbReference type="Proteomes" id="UP001597024">
    <property type="component" value="Unassembled WGS sequence"/>
</dbReference>
<dbReference type="EMBL" id="JBHTHX010001587">
    <property type="protein sequence ID" value="MFD0888968.1"/>
    <property type="molecule type" value="Genomic_DNA"/>
</dbReference>
<evidence type="ECO:0000259" key="2">
    <source>
        <dbReference type="Pfam" id="PF23621"/>
    </source>
</evidence>
<evidence type="ECO:0000313" key="4">
    <source>
        <dbReference type="Proteomes" id="UP001597024"/>
    </source>
</evidence>
<gene>
    <name evidence="3" type="ORF">ACFQ08_30915</name>
</gene>
<dbReference type="InterPro" id="IPR056422">
    <property type="entry name" value="BP74_N"/>
</dbReference>
<sequence>MRPVLPVVTALAAAATLALSGTAQAQQADPAPKSALGPAAYFEFADAANDKFVFKLTDPAKIQHARDLVNGVTTANPSVIGKIVAGTESYNPAWSYHYDPATVGFFEVATEVCDASIGYVEEHLSEVGGAFLPGNTWCPWSSHVVREVTVP</sequence>
<dbReference type="InterPro" id="IPR053344">
    <property type="entry name" value="cAMP-inducible_BP74-like"/>
</dbReference>
<dbReference type="PANTHER" id="PTHR35883">
    <property type="entry name" value="CYCLIC AMP-INDUCIBLE PROTEIN BP74-RELATED"/>
    <property type="match status" value="1"/>
</dbReference>
<evidence type="ECO:0000256" key="1">
    <source>
        <dbReference type="SAM" id="SignalP"/>
    </source>
</evidence>